<reference evidence="1" key="1">
    <citation type="submission" date="2014-11" db="EMBL/GenBank/DDBJ databases">
        <authorList>
            <person name="Amaro Gonzalez C."/>
        </authorList>
    </citation>
    <scope>NUCLEOTIDE SEQUENCE</scope>
</reference>
<organism evidence="1">
    <name type="scientific">Anguilla anguilla</name>
    <name type="common">European freshwater eel</name>
    <name type="synonym">Muraena anguilla</name>
    <dbReference type="NCBI Taxonomy" id="7936"/>
    <lineage>
        <taxon>Eukaryota</taxon>
        <taxon>Metazoa</taxon>
        <taxon>Chordata</taxon>
        <taxon>Craniata</taxon>
        <taxon>Vertebrata</taxon>
        <taxon>Euteleostomi</taxon>
        <taxon>Actinopterygii</taxon>
        <taxon>Neopterygii</taxon>
        <taxon>Teleostei</taxon>
        <taxon>Anguilliformes</taxon>
        <taxon>Anguillidae</taxon>
        <taxon>Anguilla</taxon>
    </lineage>
</organism>
<evidence type="ECO:0000313" key="1">
    <source>
        <dbReference type="EMBL" id="JAH04433.1"/>
    </source>
</evidence>
<accession>A0A0E9PKT5</accession>
<dbReference type="AlphaFoldDB" id="A0A0E9PKT5"/>
<dbReference type="EMBL" id="GBXM01104144">
    <property type="protein sequence ID" value="JAH04433.1"/>
    <property type="molecule type" value="Transcribed_RNA"/>
</dbReference>
<sequence length="29" mass="3365">MQKAKFLLKKDNTTENITCGMFNNFIKVS</sequence>
<proteinExistence type="predicted"/>
<name>A0A0E9PKT5_ANGAN</name>
<protein>
    <submittedName>
        <fullName evidence="1">Uncharacterized protein</fullName>
    </submittedName>
</protein>
<reference evidence="1" key="2">
    <citation type="journal article" date="2015" name="Fish Shellfish Immunol.">
        <title>Early steps in the European eel (Anguilla anguilla)-Vibrio vulnificus interaction in the gills: Role of the RtxA13 toxin.</title>
        <authorList>
            <person name="Callol A."/>
            <person name="Pajuelo D."/>
            <person name="Ebbesson L."/>
            <person name="Teles M."/>
            <person name="MacKenzie S."/>
            <person name="Amaro C."/>
        </authorList>
    </citation>
    <scope>NUCLEOTIDE SEQUENCE</scope>
</reference>